<gene>
    <name evidence="6" type="ordered locus">CKR_2605</name>
</gene>
<name>B9E581_CLOK1</name>
<feature type="domain" description="Type I restriction modification DNA specificity" evidence="5">
    <location>
        <begin position="334"/>
        <end position="444"/>
    </location>
</feature>
<evidence type="ECO:0000313" key="7">
    <source>
        <dbReference type="Proteomes" id="UP000007969"/>
    </source>
</evidence>
<dbReference type="InterPro" id="IPR051212">
    <property type="entry name" value="Type-I_RE_S_subunit"/>
</dbReference>
<keyword evidence="2" id="KW-0680">Restriction system</keyword>
<dbReference type="InterPro" id="IPR044946">
    <property type="entry name" value="Restrct_endonuc_typeI_TRD_sf"/>
</dbReference>
<comment type="similarity">
    <text evidence="1">Belongs to the type-I restriction system S methylase family.</text>
</comment>
<dbReference type="PANTHER" id="PTHR43140:SF1">
    <property type="entry name" value="TYPE I RESTRICTION ENZYME ECOKI SPECIFICITY SUBUNIT"/>
    <property type="match status" value="1"/>
</dbReference>
<dbReference type="HOGENOM" id="CLU_573311_0_0_9"/>
<dbReference type="Gene3D" id="3.90.220.20">
    <property type="entry name" value="DNA methylase specificity domains"/>
    <property type="match status" value="2"/>
</dbReference>
<dbReference type="KEGG" id="ckr:CKR_2605"/>
<evidence type="ECO:0000256" key="2">
    <source>
        <dbReference type="ARBA" id="ARBA00022747"/>
    </source>
</evidence>
<dbReference type="Pfam" id="PF01420">
    <property type="entry name" value="Methylase_S"/>
    <property type="match status" value="1"/>
</dbReference>
<evidence type="ECO:0000313" key="6">
    <source>
        <dbReference type="EMBL" id="BAH07656.1"/>
    </source>
</evidence>
<dbReference type="EMBL" id="AP009049">
    <property type="protein sequence ID" value="BAH07656.1"/>
    <property type="molecule type" value="Genomic_DNA"/>
</dbReference>
<dbReference type="AlphaFoldDB" id="B9E581"/>
<comment type="subunit">
    <text evidence="4">The methyltransferase is composed of M and S polypeptides.</text>
</comment>
<protein>
    <recommendedName>
        <fullName evidence="5">Type I restriction modification DNA specificity domain-containing protein</fullName>
    </recommendedName>
</protein>
<accession>B9E581</accession>
<dbReference type="GO" id="GO:0003677">
    <property type="term" value="F:DNA binding"/>
    <property type="evidence" value="ECO:0007669"/>
    <property type="project" value="UniProtKB-KW"/>
</dbReference>
<reference evidence="7" key="1">
    <citation type="submission" date="2005-09" db="EMBL/GenBank/DDBJ databases">
        <title>Complete genome sequence of Clostridium kluyveri and comparative genomics of Clostridia species.</title>
        <authorList>
            <person name="Inui M."/>
            <person name="Nonaka H."/>
            <person name="Shinoda Y."/>
            <person name="Ikenaga Y."/>
            <person name="Abe M."/>
            <person name="Naito K."/>
            <person name="Vertes A.A."/>
            <person name="Yukawa H."/>
        </authorList>
    </citation>
    <scope>NUCLEOTIDE SEQUENCE [LARGE SCALE GENOMIC DNA]</scope>
    <source>
        <strain evidence="7">NBRC 12016</strain>
    </source>
</reference>
<proteinExistence type="inferred from homology"/>
<dbReference type="PANTHER" id="PTHR43140">
    <property type="entry name" value="TYPE-1 RESTRICTION ENZYME ECOKI SPECIFICITY PROTEIN"/>
    <property type="match status" value="1"/>
</dbReference>
<evidence type="ECO:0000256" key="1">
    <source>
        <dbReference type="ARBA" id="ARBA00010923"/>
    </source>
</evidence>
<sequence length="478" mass="55865">MGMITNVNLSDISKSIFLRLGARYTNYWKNLNGKIFNFNYRQIELKQFVKIVKIKNVKKGDLTKEYQLIDLANIEPGIGFLNDLDKNIVSEIGSDKIILDGADIVFSRLNSHIGYVFLMEDIPNSKISVIGSTEFFPLKVDNTTIPSKLLKYYLLHREFRKKAIFIRTGKSQSHPRIQVEDFMRFKFPILPQKVSIELIRKINIFEDEIKKKKLEYESLQNIIESVFLKYDIKKPSLDENFHIKIKPMLSNIANQRYMRIGAEYMSFWMLRKGCLFQSEDKNKYPIIPMKRLIRKYNATVIKKGLMTDTRILVEFEHIQSLNGKIENLSNVVTEVGSDKIEFGNADFLTNKLRPYLGYTIINPKHLNIIGTTEFIPFSIINKLNTSVNYIRYVFLSSEYLKQSKLLMSGKEHPRINISDILNIRIPLPKLTIQHNIVKEILQRELKSAKILKEIKVIREKIDNIILDTLNYTKIIKEK</sequence>
<dbReference type="GO" id="GO:0009307">
    <property type="term" value="P:DNA restriction-modification system"/>
    <property type="evidence" value="ECO:0007669"/>
    <property type="project" value="UniProtKB-KW"/>
</dbReference>
<evidence type="ECO:0000256" key="3">
    <source>
        <dbReference type="ARBA" id="ARBA00023125"/>
    </source>
</evidence>
<dbReference type="Proteomes" id="UP000007969">
    <property type="component" value="Chromosome"/>
</dbReference>
<evidence type="ECO:0000256" key="4">
    <source>
        <dbReference type="ARBA" id="ARBA00038652"/>
    </source>
</evidence>
<dbReference type="InterPro" id="IPR000055">
    <property type="entry name" value="Restrct_endonuc_typeI_TRD"/>
</dbReference>
<evidence type="ECO:0000259" key="5">
    <source>
        <dbReference type="Pfam" id="PF01420"/>
    </source>
</evidence>
<organism evidence="6 7">
    <name type="scientific">Clostridium kluyveri (strain NBRC 12016)</name>
    <dbReference type="NCBI Taxonomy" id="583346"/>
    <lineage>
        <taxon>Bacteria</taxon>
        <taxon>Bacillati</taxon>
        <taxon>Bacillota</taxon>
        <taxon>Clostridia</taxon>
        <taxon>Eubacteriales</taxon>
        <taxon>Clostridiaceae</taxon>
        <taxon>Clostridium</taxon>
    </lineage>
</organism>
<keyword evidence="3" id="KW-0238">DNA-binding</keyword>
<dbReference type="SUPFAM" id="SSF116734">
    <property type="entry name" value="DNA methylase specificity domain"/>
    <property type="match status" value="2"/>
</dbReference>